<dbReference type="PANTHER" id="PTHR46825:SF9">
    <property type="entry name" value="BETA-LACTAMASE-RELATED DOMAIN-CONTAINING PROTEIN"/>
    <property type="match status" value="1"/>
</dbReference>
<name>A0AAU4JXR9_9NOCA</name>
<accession>A0AAU4JXR9</accession>
<feature type="domain" description="Beta-lactamase-related" evidence="2">
    <location>
        <begin position="28"/>
        <end position="330"/>
    </location>
</feature>
<gene>
    <name evidence="3" type="ORF">OG579_12505</name>
</gene>
<dbReference type="AlphaFoldDB" id="A0AAU4JXR9"/>
<organism evidence="3 4">
    <name type="scientific">Williamsia herbipolensis</name>
    <dbReference type="NCBI Taxonomy" id="1603258"/>
    <lineage>
        <taxon>Bacteria</taxon>
        <taxon>Bacillati</taxon>
        <taxon>Actinomycetota</taxon>
        <taxon>Actinomycetes</taxon>
        <taxon>Mycobacteriales</taxon>
        <taxon>Nocardiaceae</taxon>
        <taxon>Williamsia</taxon>
    </lineage>
</organism>
<feature type="transmembrane region" description="Helical" evidence="1">
    <location>
        <begin position="390"/>
        <end position="411"/>
    </location>
</feature>
<dbReference type="Gene3D" id="3.40.710.10">
    <property type="entry name" value="DD-peptidase/beta-lactamase superfamily"/>
    <property type="match status" value="1"/>
</dbReference>
<evidence type="ECO:0000256" key="1">
    <source>
        <dbReference type="SAM" id="Phobius"/>
    </source>
</evidence>
<dbReference type="EMBL" id="CP108021">
    <property type="protein sequence ID" value="WUM18566.1"/>
    <property type="molecule type" value="Genomic_DNA"/>
</dbReference>
<sequence>MAVLLALCVGTPATASGRPADDVGSRVDTYLDRVADEQSIPGMAVAVIDGEAPPVHHFRGYDGEGRAVDARTPFLIGSVAKSMTAAIVAKQVRAGLLRWSDRVGDHLPWSAAADATTEQLLTHTAGFTASDGLAVSERFDNSAGAIDRAARDLHRSGRPGVYRYSDANYLMLGALIEKVTGRPYADVLRSDLLDPLGMTHTSAASAEVRDLPAGHRFWWGQPVRYDPGFDESGAPYGYIASTIEDMVVYAQAQMGRAPDVLDATMLADLHRPRVHSGDDRYGFGWRVADSDGRRVVHHTGATPGYFAHVMLRSDGNGVVVLANAYSEARAPALAAVAGDLLAITDGQRREPGSGDAVLGLLPWALAAAVGIGLLATVLAWRRVRRRGLRIACAVASLGVVAAVVMGPWLLGASARQLWIWAPDAAVGLVATAVSWAALAATLVGRTRPGWITWQWVRVRPRAAARD</sequence>
<dbReference type="InterPro" id="IPR001466">
    <property type="entry name" value="Beta-lactam-related"/>
</dbReference>
<feature type="transmembrane region" description="Helical" evidence="1">
    <location>
        <begin position="417"/>
        <end position="443"/>
    </location>
</feature>
<dbReference type="PANTHER" id="PTHR46825">
    <property type="entry name" value="D-ALANYL-D-ALANINE-CARBOXYPEPTIDASE/ENDOPEPTIDASE AMPH"/>
    <property type="match status" value="1"/>
</dbReference>
<evidence type="ECO:0000313" key="4">
    <source>
        <dbReference type="Proteomes" id="UP001432128"/>
    </source>
</evidence>
<dbReference type="InterPro" id="IPR050491">
    <property type="entry name" value="AmpC-like"/>
</dbReference>
<evidence type="ECO:0000259" key="2">
    <source>
        <dbReference type="Pfam" id="PF00144"/>
    </source>
</evidence>
<evidence type="ECO:0000313" key="3">
    <source>
        <dbReference type="EMBL" id="WUM18566.1"/>
    </source>
</evidence>
<dbReference type="SUPFAM" id="SSF56601">
    <property type="entry name" value="beta-lactamase/transpeptidase-like"/>
    <property type="match status" value="1"/>
</dbReference>
<dbReference type="InterPro" id="IPR012338">
    <property type="entry name" value="Beta-lactam/transpept-like"/>
</dbReference>
<proteinExistence type="predicted"/>
<keyword evidence="1" id="KW-0812">Transmembrane</keyword>
<dbReference type="KEGG" id="whr:OG579_12505"/>
<reference evidence="3 4" key="1">
    <citation type="submission" date="2022-10" db="EMBL/GenBank/DDBJ databases">
        <title>The complete genomes of actinobacterial strains from the NBC collection.</title>
        <authorList>
            <person name="Joergensen T.S."/>
            <person name="Alvarez Arevalo M."/>
            <person name="Sterndorff E.B."/>
            <person name="Faurdal D."/>
            <person name="Vuksanovic O."/>
            <person name="Mourched A.-S."/>
            <person name="Charusanti P."/>
            <person name="Shaw S."/>
            <person name="Blin K."/>
            <person name="Weber T."/>
        </authorList>
    </citation>
    <scope>NUCLEOTIDE SEQUENCE [LARGE SCALE GENOMIC DNA]</scope>
    <source>
        <strain evidence="3 4">NBC_00319</strain>
    </source>
</reference>
<keyword evidence="4" id="KW-1185">Reference proteome</keyword>
<keyword evidence="1" id="KW-1133">Transmembrane helix</keyword>
<dbReference type="Proteomes" id="UP001432128">
    <property type="component" value="Chromosome"/>
</dbReference>
<protein>
    <submittedName>
        <fullName evidence="3">Beta-lactamase family protein</fullName>
    </submittedName>
</protein>
<keyword evidence="1" id="KW-0472">Membrane</keyword>
<feature type="transmembrane region" description="Helical" evidence="1">
    <location>
        <begin position="356"/>
        <end position="378"/>
    </location>
</feature>
<dbReference type="RefSeq" id="WP_328856188.1">
    <property type="nucleotide sequence ID" value="NZ_CP108021.1"/>
</dbReference>
<dbReference type="Pfam" id="PF00144">
    <property type="entry name" value="Beta-lactamase"/>
    <property type="match status" value="1"/>
</dbReference>